<evidence type="ECO:0000313" key="5">
    <source>
        <dbReference type="Proteomes" id="UP000184188"/>
    </source>
</evidence>
<sequence length="807" mass="89057">MASAYRHLDLAKASVSYLPGYIVLSYVVSLMGCATTLELLHRRTSRAGLYNWYLLLTSSITMGGIGIWCMHFIGNRAIVLADGDSHIQISYNVTFTAVSFVLPVCVVFVAFYTIGAAEKAGYVRILLGGVLTGSAVCGMHYIGQLGIANYSCVYVPGTVVGAAIIALVSATTALGVFFRWEASWTDSWWRRGLCAALLAVAVSGMHWTATVGTSYRNHDKTHQSSSQLSRSQTVIICAVLSCASCLLLSACAIIAGENRRRSTTRAHQLVLSCVFFDPAGRVMVTPQALLPSRKIVEHYVGRTFKDDDLTRTHPAFLWAFRASRNWKLIKDLVPFMKGRLESEHAVIQRHVRSRGGVTDKETELQVDFDTLFKQLFCVTAQELADDLRQPLQDLGILYDNIMTTVNPISRLSRAMGYTSSSTGKGQLVFTVRQLNKQEASRLAASGFRFATIEHVAPTLARRLHVAATGLGGSLRDMRDYATSSRNFQQGVHLISFVMRPTVNEHFELLTAKGVGNPLPSATLPTKRLQMRHMELLSHMDGWDMAMCIKWLRSEAAAMHYPDITDFRDELIHAVSELFISLPPHLNAAARLTARPLLAPCRGSRLSDEQHCVLLAFYAVAPLDTQISNPDYSFTPFRLFRLQQQVNDGVADHDGFSKELGQELFYSNVLSNMDPQDNNNSSTLNPLGPAGRQRSSASSRRFLPWPGRKRGLSAVSQESLVQSNSNPFGDIMVRKEIRVDVAKFEDSAAAAAAYPPVNKKLPHDSKITIAGGSAANNSTFVDELYNLCFAPGMRLRPDVTYQNQLDNV</sequence>
<dbReference type="AlphaFoldDB" id="A0A1L9SUT2"/>
<feature type="region of interest" description="Disordered" evidence="1">
    <location>
        <begin position="670"/>
        <end position="700"/>
    </location>
</feature>
<dbReference type="GeneID" id="34615126"/>
<feature type="transmembrane region" description="Helical" evidence="2">
    <location>
        <begin position="192"/>
        <end position="213"/>
    </location>
</feature>
<dbReference type="InterPro" id="IPR005330">
    <property type="entry name" value="MHYT_dom"/>
</dbReference>
<dbReference type="VEuPathDB" id="FungiDB:ASPZODRAFT_57117"/>
<gene>
    <name evidence="4" type="ORF">ASPZODRAFT_57117</name>
</gene>
<dbReference type="Proteomes" id="UP000184188">
    <property type="component" value="Unassembled WGS sequence"/>
</dbReference>
<keyword evidence="2" id="KW-1133">Transmembrane helix</keyword>
<keyword evidence="2" id="KW-0812">Transmembrane</keyword>
<dbReference type="PANTHER" id="PTHR35152:SF1">
    <property type="entry name" value="DOMAIN SIGNALLING PROTEIN, PUTATIVE (AFU_ORTHOLOGUE AFUA_5G11310)-RELATED"/>
    <property type="match status" value="1"/>
</dbReference>
<feature type="domain" description="MHYT" evidence="3">
    <location>
        <begin position="17"/>
        <end position="216"/>
    </location>
</feature>
<dbReference type="PROSITE" id="PS51257">
    <property type="entry name" value="PROKAR_LIPOPROTEIN"/>
    <property type="match status" value="1"/>
</dbReference>
<dbReference type="OrthoDB" id="264015at2759"/>
<dbReference type="Pfam" id="PF03707">
    <property type="entry name" value="MHYT"/>
    <property type="match status" value="2"/>
</dbReference>
<feature type="transmembrane region" description="Helical" evidence="2">
    <location>
        <begin position="154"/>
        <end position="180"/>
    </location>
</feature>
<name>A0A1L9SUT2_9EURO</name>
<dbReference type="PROSITE" id="PS50924">
    <property type="entry name" value="MHYT"/>
    <property type="match status" value="1"/>
</dbReference>
<protein>
    <recommendedName>
        <fullName evidence="3">MHYT domain-containing protein</fullName>
    </recommendedName>
</protein>
<evidence type="ECO:0000259" key="3">
    <source>
        <dbReference type="PROSITE" id="PS50924"/>
    </source>
</evidence>
<feature type="transmembrane region" description="Helical" evidence="2">
    <location>
        <begin position="233"/>
        <end position="255"/>
    </location>
</feature>
<feature type="transmembrane region" description="Helical" evidence="2">
    <location>
        <begin position="52"/>
        <end position="73"/>
    </location>
</feature>
<proteinExistence type="predicted"/>
<reference evidence="5" key="1">
    <citation type="journal article" date="2017" name="Genome Biol.">
        <title>Comparative genomics reveals high biological diversity and specific adaptations in the industrially and medically important fungal genus Aspergillus.</title>
        <authorList>
            <person name="de Vries R.P."/>
            <person name="Riley R."/>
            <person name="Wiebenga A."/>
            <person name="Aguilar-Osorio G."/>
            <person name="Amillis S."/>
            <person name="Uchima C.A."/>
            <person name="Anderluh G."/>
            <person name="Asadollahi M."/>
            <person name="Askin M."/>
            <person name="Barry K."/>
            <person name="Battaglia E."/>
            <person name="Bayram O."/>
            <person name="Benocci T."/>
            <person name="Braus-Stromeyer S.A."/>
            <person name="Caldana C."/>
            <person name="Canovas D."/>
            <person name="Cerqueira G.C."/>
            <person name="Chen F."/>
            <person name="Chen W."/>
            <person name="Choi C."/>
            <person name="Clum A."/>
            <person name="Dos Santos R.A."/>
            <person name="Damasio A.R."/>
            <person name="Diallinas G."/>
            <person name="Emri T."/>
            <person name="Fekete E."/>
            <person name="Flipphi M."/>
            <person name="Freyberg S."/>
            <person name="Gallo A."/>
            <person name="Gournas C."/>
            <person name="Habgood R."/>
            <person name="Hainaut M."/>
            <person name="Harispe M.L."/>
            <person name="Henrissat B."/>
            <person name="Hilden K.S."/>
            <person name="Hope R."/>
            <person name="Hossain A."/>
            <person name="Karabika E."/>
            <person name="Karaffa L."/>
            <person name="Karanyi Z."/>
            <person name="Krasevec N."/>
            <person name="Kuo A."/>
            <person name="Kusch H."/>
            <person name="LaButti K."/>
            <person name="Lagendijk E.L."/>
            <person name="Lapidus A."/>
            <person name="Levasseur A."/>
            <person name="Lindquist E."/>
            <person name="Lipzen A."/>
            <person name="Logrieco A.F."/>
            <person name="MacCabe A."/>
            <person name="Maekelae M.R."/>
            <person name="Malavazi I."/>
            <person name="Melin P."/>
            <person name="Meyer V."/>
            <person name="Mielnichuk N."/>
            <person name="Miskei M."/>
            <person name="Molnar A.P."/>
            <person name="Mule G."/>
            <person name="Ngan C.Y."/>
            <person name="Orejas M."/>
            <person name="Orosz E."/>
            <person name="Ouedraogo J.P."/>
            <person name="Overkamp K.M."/>
            <person name="Park H.-S."/>
            <person name="Perrone G."/>
            <person name="Piumi F."/>
            <person name="Punt P.J."/>
            <person name="Ram A.F."/>
            <person name="Ramon A."/>
            <person name="Rauscher S."/>
            <person name="Record E."/>
            <person name="Riano-Pachon D.M."/>
            <person name="Robert V."/>
            <person name="Roehrig J."/>
            <person name="Ruller R."/>
            <person name="Salamov A."/>
            <person name="Salih N.S."/>
            <person name="Samson R.A."/>
            <person name="Sandor E."/>
            <person name="Sanguinetti M."/>
            <person name="Schuetze T."/>
            <person name="Sepcic K."/>
            <person name="Shelest E."/>
            <person name="Sherlock G."/>
            <person name="Sophianopoulou V."/>
            <person name="Squina F.M."/>
            <person name="Sun H."/>
            <person name="Susca A."/>
            <person name="Todd R.B."/>
            <person name="Tsang A."/>
            <person name="Unkles S.E."/>
            <person name="van de Wiele N."/>
            <person name="van Rossen-Uffink D."/>
            <person name="Oliveira J.V."/>
            <person name="Vesth T.C."/>
            <person name="Visser J."/>
            <person name="Yu J.-H."/>
            <person name="Zhou M."/>
            <person name="Andersen M.R."/>
            <person name="Archer D.B."/>
            <person name="Baker S.E."/>
            <person name="Benoit I."/>
            <person name="Brakhage A.A."/>
            <person name="Braus G.H."/>
            <person name="Fischer R."/>
            <person name="Frisvad J.C."/>
            <person name="Goldman G.H."/>
            <person name="Houbraken J."/>
            <person name="Oakley B."/>
            <person name="Pocsi I."/>
            <person name="Scazzocchio C."/>
            <person name="Seiboth B."/>
            <person name="vanKuyk P.A."/>
            <person name="Wortman J."/>
            <person name="Dyer P.S."/>
            <person name="Grigoriev I.V."/>
        </authorList>
    </citation>
    <scope>NUCLEOTIDE SEQUENCE [LARGE SCALE GENOMIC DNA]</scope>
    <source>
        <strain evidence="5">CBS 506.65</strain>
    </source>
</reference>
<organism evidence="4 5">
    <name type="scientific">Penicilliopsis zonata CBS 506.65</name>
    <dbReference type="NCBI Taxonomy" id="1073090"/>
    <lineage>
        <taxon>Eukaryota</taxon>
        <taxon>Fungi</taxon>
        <taxon>Dikarya</taxon>
        <taxon>Ascomycota</taxon>
        <taxon>Pezizomycotina</taxon>
        <taxon>Eurotiomycetes</taxon>
        <taxon>Eurotiomycetidae</taxon>
        <taxon>Eurotiales</taxon>
        <taxon>Aspergillaceae</taxon>
        <taxon>Penicilliopsis</taxon>
    </lineage>
</organism>
<feature type="compositionally biased region" description="Low complexity" evidence="1">
    <location>
        <begin position="691"/>
        <end position="700"/>
    </location>
</feature>
<dbReference type="PANTHER" id="PTHR35152">
    <property type="entry name" value="DOMAIN SIGNALLING PROTEIN, PUTATIVE (AFU_ORTHOLOGUE AFUA_5G11310)-RELATED"/>
    <property type="match status" value="1"/>
</dbReference>
<dbReference type="STRING" id="1073090.A0A1L9SUT2"/>
<dbReference type="EMBL" id="KV878336">
    <property type="protein sequence ID" value="OJJ50874.1"/>
    <property type="molecule type" value="Genomic_DNA"/>
</dbReference>
<evidence type="ECO:0000256" key="2">
    <source>
        <dbReference type="SAM" id="Phobius"/>
    </source>
</evidence>
<dbReference type="RefSeq" id="XP_022585384.1">
    <property type="nucleotide sequence ID" value="XM_022728662.1"/>
</dbReference>
<keyword evidence="5" id="KW-1185">Reference proteome</keyword>
<evidence type="ECO:0000313" key="4">
    <source>
        <dbReference type="EMBL" id="OJJ50874.1"/>
    </source>
</evidence>
<accession>A0A1L9SUT2</accession>
<evidence type="ECO:0000256" key="1">
    <source>
        <dbReference type="SAM" id="MobiDB-lite"/>
    </source>
</evidence>
<feature type="transmembrane region" description="Helical" evidence="2">
    <location>
        <begin position="93"/>
        <end position="114"/>
    </location>
</feature>
<feature type="compositionally biased region" description="Polar residues" evidence="1">
    <location>
        <begin position="670"/>
        <end position="684"/>
    </location>
</feature>
<keyword evidence="2" id="KW-0472">Membrane</keyword>
<feature type="transmembrane region" description="Helical" evidence="2">
    <location>
        <begin position="121"/>
        <end position="142"/>
    </location>
</feature>
<feature type="transmembrane region" description="Helical" evidence="2">
    <location>
        <begin position="20"/>
        <end position="40"/>
    </location>
</feature>